<dbReference type="Proteomes" id="UP000292935">
    <property type="component" value="Unassembled WGS sequence"/>
</dbReference>
<keyword evidence="1" id="KW-0472">Membrane</keyword>
<keyword evidence="1" id="KW-0812">Transmembrane</keyword>
<protein>
    <submittedName>
        <fullName evidence="2">Uncharacterized protein</fullName>
    </submittedName>
</protein>
<feature type="transmembrane region" description="Helical" evidence="1">
    <location>
        <begin position="68"/>
        <end position="91"/>
    </location>
</feature>
<dbReference type="OrthoDB" id="5067075at2"/>
<dbReference type="RefSeq" id="WP_129231225.1">
    <property type="nucleotide sequence ID" value="NZ_SDPO01000002.1"/>
</dbReference>
<feature type="transmembrane region" description="Helical" evidence="1">
    <location>
        <begin position="103"/>
        <end position="123"/>
    </location>
</feature>
<accession>A0A4Q2JQ11</accession>
<gene>
    <name evidence="2" type="ORF">ESP57_08465</name>
</gene>
<feature type="transmembrane region" description="Helical" evidence="1">
    <location>
        <begin position="143"/>
        <end position="168"/>
    </location>
</feature>
<organism evidence="2 3">
    <name type="scientific">Agromyces fucosus</name>
    <dbReference type="NCBI Taxonomy" id="41985"/>
    <lineage>
        <taxon>Bacteria</taxon>
        <taxon>Bacillati</taxon>
        <taxon>Actinomycetota</taxon>
        <taxon>Actinomycetes</taxon>
        <taxon>Micrococcales</taxon>
        <taxon>Microbacteriaceae</taxon>
        <taxon>Agromyces</taxon>
    </lineage>
</organism>
<keyword evidence="3" id="KW-1185">Reference proteome</keyword>
<comment type="caution">
    <text evidence="2">The sequence shown here is derived from an EMBL/GenBank/DDBJ whole genome shotgun (WGS) entry which is preliminary data.</text>
</comment>
<feature type="transmembrane region" description="Helical" evidence="1">
    <location>
        <begin position="295"/>
        <end position="317"/>
    </location>
</feature>
<sequence>MPQITIPPIPAGELFGLLLHLPLFSLVVAAVIAAAVLVIRRSRASGVDRRRERSADPATALRYRPEHLALAVGAILVIAAFATENIVRGYLLRLANVVEWWQYATPVFAALVVVAAAFVLIVARKRTPEQPAPSNVRRTWATFGPRAGIAGALLALLALVTTTIAAGLASSPDADGRWIHLVLTAPNATIDDVRPWFYGWAFGVPVLVCTAALVLATWLTLRSNAARPFLRPDTIAAETIARAEVANGTVSVAAAGMLLALGGAWRFIARSGSIGSLEIEGVSGSFDITWRYAEFAVVGGWLAPAVEVVAFVLLLLVASRLRRRPAGTAAISRPSSPTHETASAR</sequence>
<feature type="transmembrane region" description="Helical" evidence="1">
    <location>
        <begin position="250"/>
        <end position="268"/>
    </location>
</feature>
<dbReference type="EMBL" id="SDPO01000002">
    <property type="protein sequence ID" value="RXZ48986.1"/>
    <property type="molecule type" value="Genomic_DNA"/>
</dbReference>
<evidence type="ECO:0000313" key="2">
    <source>
        <dbReference type="EMBL" id="RXZ48986.1"/>
    </source>
</evidence>
<keyword evidence="1" id="KW-1133">Transmembrane helix</keyword>
<feature type="transmembrane region" description="Helical" evidence="1">
    <location>
        <begin position="197"/>
        <end position="221"/>
    </location>
</feature>
<name>A0A4Q2JQ11_9MICO</name>
<dbReference type="AlphaFoldDB" id="A0A4Q2JQ11"/>
<evidence type="ECO:0000313" key="3">
    <source>
        <dbReference type="Proteomes" id="UP000292935"/>
    </source>
</evidence>
<evidence type="ECO:0000256" key="1">
    <source>
        <dbReference type="SAM" id="Phobius"/>
    </source>
</evidence>
<reference evidence="2 3" key="1">
    <citation type="submission" date="2019-01" db="EMBL/GenBank/DDBJ databases">
        <authorList>
            <person name="Li J."/>
        </authorList>
    </citation>
    <scope>NUCLEOTIDE SEQUENCE [LARGE SCALE GENOMIC DNA]</scope>
    <source>
        <strain evidence="2 3">CCUG 35506</strain>
    </source>
</reference>
<proteinExistence type="predicted"/>
<feature type="transmembrane region" description="Helical" evidence="1">
    <location>
        <begin position="17"/>
        <end position="39"/>
    </location>
</feature>